<name>A0ACC1LK50_9FUNG</name>
<feature type="non-terminal residue" evidence="1">
    <location>
        <position position="74"/>
    </location>
</feature>
<keyword evidence="2" id="KW-1185">Reference proteome</keyword>
<accession>A0ACC1LK50</accession>
<comment type="caution">
    <text evidence="1">The sequence shown here is derived from an EMBL/GenBank/DDBJ whole genome shotgun (WGS) entry which is preliminary data.</text>
</comment>
<sequence>MDATTVSAEYTDATGTHTPFVVTESVSGKSLADILEREQGLLNAKLTAMMAAEKNNSAEPESPLPSPDKSSTST</sequence>
<evidence type="ECO:0000313" key="2">
    <source>
        <dbReference type="Proteomes" id="UP001140096"/>
    </source>
</evidence>
<gene>
    <name evidence="1" type="ORF">H4S07_002539</name>
</gene>
<dbReference type="EMBL" id="JANBUP010000646">
    <property type="protein sequence ID" value="KAJ2810668.1"/>
    <property type="molecule type" value="Genomic_DNA"/>
</dbReference>
<evidence type="ECO:0000313" key="1">
    <source>
        <dbReference type="EMBL" id="KAJ2810668.1"/>
    </source>
</evidence>
<dbReference type="Proteomes" id="UP001140096">
    <property type="component" value="Unassembled WGS sequence"/>
</dbReference>
<reference evidence="1" key="1">
    <citation type="submission" date="2022-07" db="EMBL/GenBank/DDBJ databases">
        <title>Phylogenomic reconstructions and comparative analyses of Kickxellomycotina fungi.</title>
        <authorList>
            <person name="Reynolds N.K."/>
            <person name="Stajich J.E."/>
            <person name="Barry K."/>
            <person name="Grigoriev I.V."/>
            <person name="Crous P."/>
            <person name="Smith M.E."/>
        </authorList>
    </citation>
    <scope>NUCLEOTIDE SEQUENCE</scope>
    <source>
        <strain evidence="1">CBS 102833</strain>
    </source>
</reference>
<organism evidence="1 2">
    <name type="scientific">Coemansia furcata</name>
    <dbReference type="NCBI Taxonomy" id="417177"/>
    <lineage>
        <taxon>Eukaryota</taxon>
        <taxon>Fungi</taxon>
        <taxon>Fungi incertae sedis</taxon>
        <taxon>Zoopagomycota</taxon>
        <taxon>Kickxellomycotina</taxon>
        <taxon>Kickxellomycetes</taxon>
        <taxon>Kickxellales</taxon>
        <taxon>Kickxellaceae</taxon>
        <taxon>Coemansia</taxon>
    </lineage>
</organism>
<protein>
    <submittedName>
        <fullName evidence="1">Uncharacterized protein</fullName>
    </submittedName>
</protein>
<proteinExistence type="predicted"/>